<protein>
    <submittedName>
        <fullName evidence="2">LpqB family beta-propeller domain-containing protein</fullName>
    </submittedName>
</protein>
<organism evidence="2 3">
    <name type="scientific">Yinghuangia aomiensis</name>
    <dbReference type="NCBI Taxonomy" id="676205"/>
    <lineage>
        <taxon>Bacteria</taxon>
        <taxon>Bacillati</taxon>
        <taxon>Actinomycetota</taxon>
        <taxon>Actinomycetes</taxon>
        <taxon>Kitasatosporales</taxon>
        <taxon>Streptomycetaceae</taxon>
        <taxon>Yinghuangia</taxon>
    </lineage>
</organism>
<dbReference type="InterPro" id="IPR059026">
    <property type="entry name" value="LpqB_N"/>
</dbReference>
<dbReference type="Pfam" id="PF25976">
    <property type="entry name" value="LpqB_N"/>
    <property type="match status" value="1"/>
</dbReference>
<reference evidence="3" key="1">
    <citation type="journal article" date="2019" name="Int. J. Syst. Evol. Microbiol.">
        <title>The Global Catalogue of Microorganisms (GCM) 10K type strain sequencing project: providing services to taxonomists for standard genome sequencing and annotation.</title>
        <authorList>
            <consortium name="The Broad Institute Genomics Platform"/>
            <consortium name="The Broad Institute Genome Sequencing Center for Infectious Disease"/>
            <person name="Wu L."/>
            <person name="Ma J."/>
        </authorList>
    </citation>
    <scope>NUCLEOTIDE SEQUENCE [LARGE SCALE GENOMIC DNA]</scope>
    <source>
        <strain evidence="3">JCM 17986</strain>
    </source>
</reference>
<name>A0ABP9I781_9ACTN</name>
<dbReference type="RefSeq" id="WP_345680067.1">
    <property type="nucleotide sequence ID" value="NZ_BAABHS010000040.1"/>
</dbReference>
<comment type="caution">
    <text evidence="2">The sequence shown here is derived from an EMBL/GenBank/DDBJ whole genome shotgun (WGS) entry which is preliminary data.</text>
</comment>
<dbReference type="Proteomes" id="UP001500466">
    <property type="component" value="Unassembled WGS sequence"/>
</dbReference>
<dbReference type="Pfam" id="PF10646">
    <property type="entry name" value="Germane"/>
    <property type="match status" value="1"/>
</dbReference>
<dbReference type="EMBL" id="BAABHS010000040">
    <property type="protein sequence ID" value="GAA4990480.1"/>
    <property type="molecule type" value="Genomic_DNA"/>
</dbReference>
<evidence type="ECO:0000313" key="3">
    <source>
        <dbReference type="Proteomes" id="UP001500466"/>
    </source>
</evidence>
<evidence type="ECO:0000313" key="2">
    <source>
        <dbReference type="EMBL" id="GAA4990480.1"/>
    </source>
</evidence>
<evidence type="ECO:0000259" key="1">
    <source>
        <dbReference type="SMART" id="SM00909"/>
    </source>
</evidence>
<gene>
    <name evidence="2" type="ORF">GCM10023205_72390</name>
</gene>
<dbReference type="SMART" id="SM00909">
    <property type="entry name" value="Germane"/>
    <property type="match status" value="1"/>
</dbReference>
<keyword evidence="3" id="KW-1185">Reference proteome</keyword>
<sequence length="600" mass="64056">MSANRVPRRPHRAQSGLGRALRAGAAAASLVLLGACASMPGSGKVEDVTRGNESQAEDQPVRVFGVPPQRDESPKNLVDGFLEAVTSDEPEYQTARKYLTPEAAARWNPTSGIKVVESFPGTISHPVAPEGAAATVVDVTGQQVASVDGEMAYQPSPAQLAETFELRRNGDGQWRIDKLPDGLLLSRADFRRIYKSVSLYWYASPWNTPLLVPDPIYLRSRVTPTTTLVEKLLKGPTKWLSPVVRSSFPLNTSLVDRAVNVDDTGAVSIQLSDEAKQAPAAQCLEMASQVLYTLGQVTKVESVELTTHRGPKLCSQSKQGAQQFDPALPQTTPVGYYVAKGAVNSLAANSTQPAPLPGPFGDGSLKLSEIAVARQGRQIAGIDQSDTTLYVGLLDSVAGVEERARAGSGRTFLSPTWDGRGGLWTVERNSSSGATRVLWVDKEGTIPVTLEGFGESKVTGLRISPDGTRAALLLDERHLVTGRVIRGVDPVRKVVSTVTIDAPRVLLPNLVSAKSVSWNGANRLVVLGTQEQGSMQPQFVDVDGGNTVGIAAVSGIEAIAAPDGADQPLLARSSDRNIYRLEPGNTWKAIREGEYPTYPG</sequence>
<dbReference type="Pfam" id="PF10647">
    <property type="entry name" value="Gmad1"/>
    <property type="match status" value="1"/>
</dbReference>
<dbReference type="InterPro" id="IPR019606">
    <property type="entry name" value="GerMN"/>
</dbReference>
<dbReference type="SUPFAM" id="SSF69304">
    <property type="entry name" value="Tricorn protease N-terminal domain"/>
    <property type="match status" value="1"/>
</dbReference>
<proteinExistence type="predicted"/>
<feature type="domain" description="GerMN" evidence="1">
    <location>
        <begin position="225"/>
        <end position="314"/>
    </location>
</feature>
<dbReference type="InterPro" id="IPR018910">
    <property type="entry name" value="LpqB_C"/>
</dbReference>
<accession>A0ABP9I781</accession>